<organism evidence="4 5">
    <name type="scientific">Streptococcus saliviloxodontae</name>
    <dbReference type="NCBI Taxonomy" id="1349416"/>
    <lineage>
        <taxon>Bacteria</taxon>
        <taxon>Bacillati</taxon>
        <taxon>Bacillota</taxon>
        <taxon>Bacilli</taxon>
        <taxon>Lactobacillales</taxon>
        <taxon>Streptococcaceae</taxon>
        <taxon>Streptococcus</taxon>
    </lineage>
</organism>
<dbReference type="InterPro" id="IPR009459">
    <property type="entry name" value="MucBP_dom"/>
</dbReference>
<feature type="compositionally biased region" description="Low complexity" evidence="2">
    <location>
        <begin position="1"/>
        <end position="62"/>
    </location>
</feature>
<keyword evidence="1" id="KW-0677">Repeat</keyword>
<name>A0ABS2PNU6_9STRE</name>
<dbReference type="EMBL" id="JAFBEI010000064">
    <property type="protein sequence ID" value="MBM7637099.1"/>
    <property type="molecule type" value="Genomic_DNA"/>
</dbReference>
<comment type="caution">
    <text evidence="4">The sequence shown here is derived from an EMBL/GenBank/DDBJ whole genome shotgun (WGS) entry which is preliminary data.</text>
</comment>
<feature type="non-terminal residue" evidence="4">
    <location>
        <position position="271"/>
    </location>
</feature>
<accession>A0ABS2PNU6</accession>
<keyword evidence="4" id="KW-0969">Cilium</keyword>
<evidence type="ECO:0000256" key="2">
    <source>
        <dbReference type="SAM" id="MobiDB-lite"/>
    </source>
</evidence>
<proteinExistence type="predicted"/>
<feature type="compositionally biased region" description="Basic and acidic residues" evidence="2">
    <location>
        <begin position="68"/>
        <end position="78"/>
    </location>
</feature>
<reference evidence="4 5" key="1">
    <citation type="submission" date="2021-01" db="EMBL/GenBank/DDBJ databases">
        <title>Genomic Encyclopedia of Type Strains, Phase IV (KMG-IV): sequencing the most valuable type-strain genomes for metagenomic binning, comparative biology and taxonomic classification.</title>
        <authorList>
            <person name="Goeker M."/>
        </authorList>
    </citation>
    <scope>NUCLEOTIDE SEQUENCE [LARGE SCALE GENOMIC DNA]</scope>
    <source>
        <strain evidence="4 5">DSM 27513</strain>
    </source>
</reference>
<feature type="domain" description="MucBP" evidence="3">
    <location>
        <begin position="71"/>
        <end position="144"/>
    </location>
</feature>
<evidence type="ECO:0000313" key="4">
    <source>
        <dbReference type="EMBL" id="MBM7637099.1"/>
    </source>
</evidence>
<feature type="region of interest" description="Disordered" evidence="2">
    <location>
        <begin position="1"/>
        <end position="106"/>
    </location>
</feature>
<dbReference type="Pfam" id="PF06458">
    <property type="entry name" value="MucBP"/>
    <property type="match status" value="3"/>
</dbReference>
<feature type="domain" description="MucBP" evidence="3">
    <location>
        <begin position="233"/>
        <end position="267"/>
    </location>
</feature>
<evidence type="ECO:0000256" key="1">
    <source>
        <dbReference type="ARBA" id="ARBA00022737"/>
    </source>
</evidence>
<keyword evidence="4" id="KW-0282">Flagellum</keyword>
<evidence type="ECO:0000259" key="3">
    <source>
        <dbReference type="Pfam" id="PF06458"/>
    </source>
</evidence>
<feature type="compositionally biased region" description="Polar residues" evidence="2">
    <location>
        <begin position="91"/>
        <end position="102"/>
    </location>
</feature>
<dbReference type="Proteomes" id="UP000809081">
    <property type="component" value="Unassembled WGS sequence"/>
</dbReference>
<protein>
    <submittedName>
        <fullName evidence="4">Flagellar hook assembly protein FlgD</fullName>
    </submittedName>
</protein>
<sequence length="271" mass="29557">MSESLSESVSESTSESISESLSESISESMSESVSESLSESVSESLSSSESASASSSSVHSESQTPQKPKGDVVVHYVDESGNVIKNPVVDTPTSDVDTPYDTTDNKPRIIEFNGKKYEIIPTKTQGNETGKVVEGRTEITYVYREVVTPKGDVVVHYVDESGNVIKNPVVDTPTSDVDTPYDTTDNKPRIIEFNGKKYEIIPTKTQGNETGKVVEGRTEITYVYREVVTPKGDVVVHYVDESGNVIKNPVVDTPTSDVDTPYDTTDNKPRI</sequence>
<keyword evidence="4" id="KW-0966">Cell projection</keyword>
<feature type="domain" description="MucBP" evidence="3">
    <location>
        <begin position="152"/>
        <end position="225"/>
    </location>
</feature>
<feature type="region of interest" description="Disordered" evidence="2">
    <location>
        <begin position="248"/>
        <end position="271"/>
    </location>
</feature>
<dbReference type="Gene3D" id="3.10.20.320">
    <property type="entry name" value="Putative peptidoglycan bound protein (lpxtg motif)"/>
    <property type="match status" value="3"/>
</dbReference>
<evidence type="ECO:0000313" key="5">
    <source>
        <dbReference type="Proteomes" id="UP000809081"/>
    </source>
</evidence>
<feature type="compositionally biased region" description="Polar residues" evidence="2">
    <location>
        <begin position="253"/>
        <end position="264"/>
    </location>
</feature>
<keyword evidence="5" id="KW-1185">Reference proteome</keyword>
<gene>
    <name evidence="4" type="ORF">JOC31_001934</name>
</gene>